<evidence type="ECO:0000313" key="2">
    <source>
        <dbReference type="EMBL" id="PYZ98587.1"/>
    </source>
</evidence>
<organism evidence="2 3">
    <name type="scientific">Alteribacter lacisalsi</name>
    <dbReference type="NCBI Taxonomy" id="2045244"/>
    <lineage>
        <taxon>Bacteria</taxon>
        <taxon>Bacillati</taxon>
        <taxon>Bacillota</taxon>
        <taxon>Bacilli</taxon>
        <taxon>Bacillales</taxon>
        <taxon>Bacillaceae</taxon>
        <taxon>Alteribacter</taxon>
    </lineage>
</organism>
<feature type="transmembrane region" description="Helical" evidence="1">
    <location>
        <begin position="152"/>
        <end position="169"/>
    </location>
</feature>
<dbReference type="EMBL" id="PDOF01000001">
    <property type="protein sequence ID" value="PYZ98587.1"/>
    <property type="molecule type" value="Genomic_DNA"/>
</dbReference>
<evidence type="ECO:0000313" key="3">
    <source>
        <dbReference type="Proteomes" id="UP000248066"/>
    </source>
</evidence>
<proteinExistence type="predicted"/>
<gene>
    <name evidence="2" type="primary">spoIIIAB</name>
    <name evidence="2" type="ORF">CR205_08385</name>
</gene>
<dbReference type="InterPro" id="IPR014198">
    <property type="entry name" value="Spore_III_AB"/>
</dbReference>
<keyword evidence="1" id="KW-1133">Transmembrane helix</keyword>
<dbReference type="Pfam" id="PF09548">
    <property type="entry name" value="Spore_III_AB"/>
    <property type="match status" value="1"/>
</dbReference>
<dbReference type="RefSeq" id="WP_110518603.1">
    <property type="nucleotide sequence ID" value="NZ_PDOF01000001.1"/>
</dbReference>
<protein>
    <submittedName>
        <fullName evidence="2">Stage III sporulation protein AB</fullName>
    </submittedName>
</protein>
<dbReference type="PIRSF" id="PIRSF021435">
    <property type="entry name" value="SpoIIIAB"/>
    <property type="match status" value="1"/>
</dbReference>
<reference evidence="2 3" key="1">
    <citation type="submission" date="2017-10" db="EMBL/GenBank/DDBJ databases">
        <title>Bacillus sp. nov., a halophilic bacterium isolated from a Yangshapao Lake.</title>
        <authorList>
            <person name="Wang H."/>
        </authorList>
    </citation>
    <scope>NUCLEOTIDE SEQUENCE [LARGE SCALE GENOMIC DNA]</scope>
    <source>
        <strain evidence="2 3">YSP-3</strain>
    </source>
</reference>
<accession>A0A2W0HBM8</accession>
<dbReference type="NCBIfam" id="TIGR02833">
    <property type="entry name" value="spore_III_AB"/>
    <property type="match status" value="1"/>
</dbReference>
<keyword evidence="1" id="KW-0812">Transmembrane</keyword>
<sequence>MKLIGIVFIVLASTAIGWEWARRLRLRTKQLKDIRVALEALETEMVYGLTPLEEACRRVASQVREPVGTLFRTFADDLNKEDKLAPEVWADTLAKVKRLLEFKQGEWDVLAQFGRTLGRQDLDNQRKHLRLALVYLEQQENDARENQKKHESMYKSLGFLCGILLALIMI</sequence>
<keyword evidence="3" id="KW-1185">Reference proteome</keyword>
<evidence type="ECO:0000256" key="1">
    <source>
        <dbReference type="SAM" id="Phobius"/>
    </source>
</evidence>
<dbReference type="AlphaFoldDB" id="A0A2W0HBM8"/>
<keyword evidence="1" id="KW-0472">Membrane</keyword>
<name>A0A2W0HBM8_9BACI</name>
<dbReference type="OrthoDB" id="1957909at2"/>
<comment type="caution">
    <text evidence="2">The sequence shown here is derived from an EMBL/GenBank/DDBJ whole genome shotgun (WGS) entry which is preliminary data.</text>
</comment>
<dbReference type="Proteomes" id="UP000248066">
    <property type="component" value="Unassembled WGS sequence"/>
</dbReference>